<evidence type="ECO:0000256" key="1">
    <source>
        <dbReference type="SAM" id="MobiDB-lite"/>
    </source>
</evidence>
<dbReference type="OrthoDB" id="3578910at2"/>
<feature type="compositionally biased region" description="Polar residues" evidence="1">
    <location>
        <begin position="63"/>
        <end position="72"/>
    </location>
</feature>
<dbReference type="EMBL" id="RKLN01000005">
    <property type="protein sequence ID" value="RVW01566.1"/>
    <property type="molecule type" value="Genomic_DNA"/>
</dbReference>
<accession>A0A438AS82</accession>
<comment type="caution">
    <text evidence="2">The sequence shown here is derived from an EMBL/GenBank/DDBJ whole genome shotgun (WGS) entry which is preliminary data.</text>
</comment>
<protein>
    <submittedName>
        <fullName evidence="2">Uncharacterized protein</fullName>
    </submittedName>
</protein>
<keyword evidence="3" id="KW-1185">Reference proteome</keyword>
<proteinExistence type="predicted"/>
<feature type="region of interest" description="Disordered" evidence="1">
    <location>
        <begin position="51"/>
        <end position="72"/>
    </location>
</feature>
<name>A0A438AS82_9NOCA</name>
<evidence type="ECO:0000313" key="3">
    <source>
        <dbReference type="Proteomes" id="UP000284333"/>
    </source>
</evidence>
<reference evidence="2 3" key="1">
    <citation type="submission" date="2018-11" db="EMBL/GenBank/DDBJ databases">
        <title>Rhodococcus spongicola sp. nov. and Rhodococcus xishaensis sp. nov. from marine sponges.</title>
        <authorList>
            <person name="Li L."/>
            <person name="Lin H.W."/>
        </authorList>
    </citation>
    <scope>NUCLEOTIDE SEQUENCE [LARGE SCALE GENOMIC DNA]</scope>
    <source>
        <strain evidence="2 3">LHW50502</strain>
    </source>
</reference>
<dbReference type="AlphaFoldDB" id="A0A438AS82"/>
<sequence>MIYLLAFIGLVTLAVLLWKAFGPSATTMVRGGGASRTGRVVGPDDDPEFLWRVDRENHRRQSGTDTPTDPES</sequence>
<gene>
    <name evidence="2" type="ORF">EF834_14165</name>
</gene>
<organism evidence="2 3">
    <name type="scientific">Rhodococcus spongiicola</name>
    <dbReference type="NCBI Taxonomy" id="2487352"/>
    <lineage>
        <taxon>Bacteria</taxon>
        <taxon>Bacillati</taxon>
        <taxon>Actinomycetota</taxon>
        <taxon>Actinomycetes</taxon>
        <taxon>Mycobacteriales</taxon>
        <taxon>Nocardiaceae</taxon>
        <taxon>Rhodococcus</taxon>
    </lineage>
</organism>
<evidence type="ECO:0000313" key="2">
    <source>
        <dbReference type="EMBL" id="RVW01566.1"/>
    </source>
</evidence>
<dbReference type="RefSeq" id="WP_127947863.1">
    <property type="nucleotide sequence ID" value="NZ_RKLN01000005.1"/>
</dbReference>
<dbReference type="Proteomes" id="UP000284333">
    <property type="component" value="Unassembled WGS sequence"/>
</dbReference>